<evidence type="ECO:0000313" key="1">
    <source>
        <dbReference type="EMBL" id="MED6171797.1"/>
    </source>
</evidence>
<evidence type="ECO:0000313" key="2">
    <source>
        <dbReference type="Proteomes" id="UP001341840"/>
    </source>
</evidence>
<protein>
    <submittedName>
        <fullName evidence="1">Uncharacterized protein</fullName>
    </submittedName>
</protein>
<comment type="caution">
    <text evidence="1">The sequence shown here is derived from an EMBL/GenBank/DDBJ whole genome shotgun (WGS) entry which is preliminary data.</text>
</comment>
<sequence length="138" mass="15326">MLRCLVVEEKVRADLGEVSVSELQNQCEELAEDAKAAVSATKSALKAQLAILVPESDSLLIGFFKDIVDRKVVDPSGSDQFPKFRFFDFTFEPNVFVGWKGKGGKASFVKPSLVKTFRPPGIGYLGVEKEYPDFIEFK</sequence>
<gene>
    <name evidence="1" type="ORF">PIB30_044151</name>
</gene>
<dbReference type="EMBL" id="JASCZI010151296">
    <property type="protein sequence ID" value="MED6171797.1"/>
    <property type="molecule type" value="Genomic_DNA"/>
</dbReference>
<organism evidence="1 2">
    <name type="scientific">Stylosanthes scabra</name>
    <dbReference type="NCBI Taxonomy" id="79078"/>
    <lineage>
        <taxon>Eukaryota</taxon>
        <taxon>Viridiplantae</taxon>
        <taxon>Streptophyta</taxon>
        <taxon>Embryophyta</taxon>
        <taxon>Tracheophyta</taxon>
        <taxon>Spermatophyta</taxon>
        <taxon>Magnoliopsida</taxon>
        <taxon>eudicotyledons</taxon>
        <taxon>Gunneridae</taxon>
        <taxon>Pentapetalae</taxon>
        <taxon>rosids</taxon>
        <taxon>fabids</taxon>
        <taxon>Fabales</taxon>
        <taxon>Fabaceae</taxon>
        <taxon>Papilionoideae</taxon>
        <taxon>50 kb inversion clade</taxon>
        <taxon>dalbergioids sensu lato</taxon>
        <taxon>Dalbergieae</taxon>
        <taxon>Pterocarpus clade</taxon>
        <taxon>Stylosanthes</taxon>
    </lineage>
</organism>
<proteinExistence type="predicted"/>
<accession>A0ABU6VEH9</accession>
<keyword evidence="2" id="KW-1185">Reference proteome</keyword>
<dbReference type="Proteomes" id="UP001341840">
    <property type="component" value="Unassembled WGS sequence"/>
</dbReference>
<name>A0ABU6VEH9_9FABA</name>
<reference evidence="1 2" key="1">
    <citation type="journal article" date="2023" name="Plants (Basel)">
        <title>Bridging the Gap: Combining Genomics and Transcriptomics Approaches to Understand Stylosanthes scabra, an Orphan Legume from the Brazilian Caatinga.</title>
        <authorList>
            <person name="Ferreira-Neto J.R.C."/>
            <person name="da Silva M.D."/>
            <person name="Binneck E."/>
            <person name="de Melo N.F."/>
            <person name="da Silva R.H."/>
            <person name="de Melo A.L.T.M."/>
            <person name="Pandolfi V."/>
            <person name="Bustamante F.O."/>
            <person name="Brasileiro-Vidal A.C."/>
            <person name="Benko-Iseppon A.M."/>
        </authorList>
    </citation>
    <scope>NUCLEOTIDE SEQUENCE [LARGE SCALE GENOMIC DNA]</scope>
    <source>
        <tissue evidence="1">Leaves</tissue>
    </source>
</reference>